<feature type="domain" description="Histidine kinase/HSP90-like ATPase" evidence="5">
    <location>
        <begin position="296"/>
        <end position="380"/>
    </location>
</feature>
<proteinExistence type="predicted"/>
<dbReference type="CDD" id="cd16917">
    <property type="entry name" value="HATPase_UhpB-NarQ-NarX-like"/>
    <property type="match status" value="1"/>
</dbReference>
<evidence type="ECO:0008006" key="9">
    <source>
        <dbReference type="Google" id="ProtNLM"/>
    </source>
</evidence>
<dbReference type="PANTHER" id="PTHR24421:SF61">
    <property type="entry name" value="OXYGEN SENSOR HISTIDINE KINASE NREB"/>
    <property type="match status" value="1"/>
</dbReference>
<evidence type="ECO:0000259" key="6">
    <source>
        <dbReference type="Pfam" id="PF04024"/>
    </source>
</evidence>
<feature type="transmembrane region" description="Helical" evidence="4">
    <location>
        <begin position="139"/>
        <end position="158"/>
    </location>
</feature>
<evidence type="ECO:0000256" key="1">
    <source>
        <dbReference type="ARBA" id="ARBA00022679"/>
    </source>
</evidence>
<dbReference type="Pfam" id="PF04024">
    <property type="entry name" value="PspC"/>
    <property type="match status" value="1"/>
</dbReference>
<evidence type="ECO:0000256" key="4">
    <source>
        <dbReference type="SAM" id="Phobius"/>
    </source>
</evidence>
<evidence type="ECO:0000313" key="7">
    <source>
        <dbReference type="EMBL" id="GMA95120.1"/>
    </source>
</evidence>
<keyword evidence="8" id="KW-1185">Reference proteome</keyword>
<keyword evidence="1" id="KW-0808">Transferase</keyword>
<dbReference type="InterPro" id="IPR007168">
    <property type="entry name" value="Phageshock_PspC_N"/>
</dbReference>
<keyword evidence="4" id="KW-0812">Transmembrane</keyword>
<dbReference type="EMBL" id="BSVB01000001">
    <property type="protein sequence ID" value="GMA95120.1"/>
    <property type="molecule type" value="Genomic_DNA"/>
</dbReference>
<keyword evidence="3" id="KW-0902">Two-component regulatory system</keyword>
<comment type="caution">
    <text evidence="7">The sequence shown here is derived from an EMBL/GenBank/DDBJ whole genome shotgun (WGS) entry which is preliminary data.</text>
</comment>
<protein>
    <recommendedName>
        <fullName evidence="9">ATP-binding protein</fullName>
    </recommendedName>
</protein>
<dbReference type="InterPro" id="IPR050482">
    <property type="entry name" value="Sensor_HK_TwoCompSys"/>
</dbReference>
<feature type="transmembrane region" description="Helical" evidence="4">
    <location>
        <begin position="76"/>
        <end position="97"/>
    </location>
</feature>
<keyword evidence="4" id="KW-0472">Membrane</keyword>
<feature type="transmembrane region" description="Helical" evidence="4">
    <location>
        <begin position="109"/>
        <end position="127"/>
    </location>
</feature>
<feature type="transmembrane region" description="Helical" evidence="4">
    <location>
        <begin position="164"/>
        <end position="182"/>
    </location>
</feature>
<dbReference type="InterPro" id="IPR003594">
    <property type="entry name" value="HATPase_dom"/>
</dbReference>
<keyword evidence="2" id="KW-0418">Kinase</keyword>
<dbReference type="InterPro" id="IPR036890">
    <property type="entry name" value="HATPase_C_sf"/>
</dbReference>
<feature type="domain" description="Phage shock protein PspC N-terminal" evidence="6">
    <location>
        <begin position="11"/>
        <end position="64"/>
    </location>
</feature>
<evidence type="ECO:0000256" key="2">
    <source>
        <dbReference type="ARBA" id="ARBA00022777"/>
    </source>
</evidence>
<organism evidence="7 8">
    <name type="scientific">Pseudolysinimonas kribbensis</name>
    <dbReference type="NCBI Taxonomy" id="433641"/>
    <lineage>
        <taxon>Bacteria</taxon>
        <taxon>Bacillati</taxon>
        <taxon>Actinomycetota</taxon>
        <taxon>Actinomycetes</taxon>
        <taxon>Micrococcales</taxon>
        <taxon>Microbacteriaceae</taxon>
        <taxon>Pseudolysinimonas</taxon>
    </lineage>
</organism>
<dbReference type="SUPFAM" id="SSF55874">
    <property type="entry name" value="ATPase domain of HSP90 chaperone/DNA topoisomerase II/histidine kinase"/>
    <property type="match status" value="1"/>
</dbReference>
<evidence type="ECO:0000256" key="3">
    <source>
        <dbReference type="ARBA" id="ARBA00023012"/>
    </source>
</evidence>
<dbReference type="RefSeq" id="WP_284253957.1">
    <property type="nucleotide sequence ID" value="NZ_BAAAQO010000002.1"/>
</dbReference>
<sequence>MTAAVALRPALRRPRRMLLAGVCAAVARHVGWSASAVRVLAIVLALLGGGGILLYLWLWALVPLADEDAPRVRRAVPGAAILVGLAGVAAVVAIGTARTGLVEPLVSSAVPSAALAAAAVAWSLVLDRADPAYDDRYRRIVGIVAGAVLVVEGVLLLPSPANPVAVILGVLIAMVGVVILIVPRIADLWTELGAERSARDREAQRAEIAAHLHDSVLQTLAIIQHRAGPQSEVARLARAQERELRDWLFAGTDPFAGDAATELRTIAGELELAHPARFDVVTVGDATEVRSAALIGAAREAMLNAARHAGGDVSVYLEVADGGVELYVRDRGAGFDTTDVPESRMGVRESIVGRMERAGGRAVVRSDGGGTEVRLSLPLAVATEGAR</sequence>
<dbReference type="Proteomes" id="UP001157034">
    <property type="component" value="Unassembled WGS sequence"/>
</dbReference>
<gene>
    <name evidence="7" type="ORF">GCM10025881_19440</name>
</gene>
<evidence type="ECO:0000313" key="8">
    <source>
        <dbReference type="Proteomes" id="UP001157034"/>
    </source>
</evidence>
<feature type="transmembrane region" description="Helical" evidence="4">
    <location>
        <begin position="43"/>
        <end position="64"/>
    </location>
</feature>
<dbReference type="Pfam" id="PF02518">
    <property type="entry name" value="HATPase_c"/>
    <property type="match status" value="1"/>
</dbReference>
<dbReference type="Gene3D" id="3.30.565.10">
    <property type="entry name" value="Histidine kinase-like ATPase, C-terminal domain"/>
    <property type="match status" value="1"/>
</dbReference>
<reference evidence="8" key="1">
    <citation type="journal article" date="2019" name="Int. J. Syst. Evol. Microbiol.">
        <title>The Global Catalogue of Microorganisms (GCM) 10K type strain sequencing project: providing services to taxonomists for standard genome sequencing and annotation.</title>
        <authorList>
            <consortium name="The Broad Institute Genomics Platform"/>
            <consortium name="The Broad Institute Genome Sequencing Center for Infectious Disease"/>
            <person name="Wu L."/>
            <person name="Ma J."/>
        </authorList>
    </citation>
    <scope>NUCLEOTIDE SEQUENCE [LARGE SCALE GENOMIC DNA]</scope>
    <source>
        <strain evidence="8">NBRC 108894</strain>
    </source>
</reference>
<name>A0ABQ6K686_9MICO</name>
<keyword evidence="4" id="KW-1133">Transmembrane helix</keyword>
<dbReference type="PANTHER" id="PTHR24421">
    <property type="entry name" value="NITRATE/NITRITE SENSOR PROTEIN NARX-RELATED"/>
    <property type="match status" value="1"/>
</dbReference>
<accession>A0ABQ6K686</accession>
<evidence type="ECO:0000259" key="5">
    <source>
        <dbReference type="Pfam" id="PF02518"/>
    </source>
</evidence>